<protein>
    <recommendedName>
        <fullName evidence="5">glycine oxidase</fullName>
        <ecNumber evidence="5">1.4.3.19</ecNumber>
    </recommendedName>
</protein>
<keyword evidence="3 7" id="KW-0560">Oxidoreductase</keyword>
<dbReference type="GO" id="GO:0005737">
    <property type="term" value="C:cytoplasm"/>
    <property type="evidence" value="ECO:0007669"/>
    <property type="project" value="TreeGrafter"/>
</dbReference>
<dbReference type="InterPro" id="IPR012727">
    <property type="entry name" value="Gly_oxidase_ThiO"/>
</dbReference>
<proteinExistence type="predicted"/>
<comment type="catalytic activity">
    <reaction evidence="4">
        <text>glycine + O2 + H2O = glyoxylate + H2O2 + NH4(+)</text>
        <dbReference type="Rhea" id="RHEA:11532"/>
        <dbReference type="ChEBI" id="CHEBI:15377"/>
        <dbReference type="ChEBI" id="CHEBI:15379"/>
        <dbReference type="ChEBI" id="CHEBI:16240"/>
        <dbReference type="ChEBI" id="CHEBI:28938"/>
        <dbReference type="ChEBI" id="CHEBI:36655"/>
        <dbReference type="ChEBI" id="CHEBI:57305"/>
        <dbReference type="EC" id="1.4.3.19"/>
    </reaction>
</comment>
<dbReference type="OrthoDB" id="3214401at2"/>
<dbReference type="SUPFAM" id="SSF54373">
    <property type="entry name" value="FAD-linked reductases, C-terminal domain"/>
    <property type="match status" value="1"/>
</dbReference>
<dbReference type="Pfam" id="PF01266">
    <property type="entry name" value="DAO"/>
    <property type="match status" value="1"/>
</dbReference>
<dbReference type="NCBIfam" id="TIGR02352">
    <property type="entry name" value="thiamin_ThiO"/>
    <property type="match status" value="1"/>
</dbReference>
<dbReference type="InterPro" id="IPR036188">
    <property type="entry name" value="FAD/NAD-bd_sf"/>
</dbReference>
<gene>
    <name evidence="7" type="primary">thiO</name>
    <name evidence="7" type="ORF">D3M95_05730</name>
</gene>
<evidence type="ECO:0000256" key="4">
    <source>
        <dbReference type="ARBA" id="ARBA00049872"/>
    </source>
</evidence>
<evidence type="ECO:0000256" key="1">
    <source>
        <dbReference type="ARBA" id="ARBA00004948"/>
    </source>
</evidence>
<evidence type="ECO:0000313" key="7">
    <source>
        <dbReference type="EMBL" id="RIX35355.1"/>
    </source>
</evidence>
<comment type="pathway">
    <text evidence="1">Cofactor biosynthesis; thiamine diphosphate biosynthesis.</text>
</comment>
<dbReference type="GO" id="GO:0009229">
    <property type="term" value="P:thiamine diphosphate biosynthetic process"/>
    <property type="evidence" value="ECO:0007669"/>
    <property type="project" value="UniProtKB-UniPathway"/>
</dbReference>
<dbReference type="PANTHER" id="PTHR13847:SF289">
    <property type="entry name" value="GLYCINE OXIDASE"/>
    <property type="match status" value="1"/>
</dbReference>
<dbReference type="InterPro" id="IPR006076">
    <property type="entry name" value="FAD-dep_OxRdtase"/>
</dbReference>
<dbReference type="PANTHER" id="PTHR13847">
    <property type="entry name" value="SARCOSINE DEHYDROGENASE-RELATED"/>
    <property type="match status" value="1"/>
</dbReference>
<dbReference type="Proteomes" id="UP000285278">
    <property type="component" value="Unassembled WGS sequence"/>
</dbReference>
<keyword evidence="2" id="KW-0784">Thiamine biosynthesis</keyword>
<evidence type="ECO:0000313" key="8">
    <source>
        <dbReference type="Proteomes" id="UP000285278"/>
    </source>
</evidence>
<reference evidence="7 8" key="1">
    <citation type="submission" date="2018-09" db="EMBL/GenBank/DDBJ databases">
        <title>Optimization and identification of Corynebacterium falsenii FN1-14 from fish paste.</title>
        <authorList>
            <person name="Daroonpunt R."/>
            <person name="Tanasupawat S."/>
        </authorList>
    </citation>
    <scope>NUCLEOTIDE SEQUENCE [LARGE SCALE GENOMIC DNA]</scope>
    <source>
        <strain evidence="7 8">FN1-14</strain>
    </source>
</reference>
<evidence type="ECO:0000256" key="5">
    <source>
        <dbReference type="ARBA" id="ARBA00050018"/>
    </source>
</evidence>
<feature type="domain" description="FAD dependent oxidoreductase" evidence="6">
    <location>
        <begin position="32"/>
        <end position="383"/>
    </location>
</feature>
<dbReference type="GO" id="GO:0050660">
    <property type="term" value="F:flavin adenine dinucleotide binding"/>
    <property type="evidence" value="ECO:0007669"/>
    <property type="project" value="InterPro"/>
</dbReference>
<comment type="caution">
    <text evidence="7">The sequence shown here is derived from an EMBL/GenBank/DDBJ whole genome shotgun (WGS) entry which is preliminary data.</text>
</comment>
<evidence type="ECO:0000256" key="2">
    <source>
        <dbReference type="ARBA" id="ARBA00022977"/>
    </source>
</evidence>
<dbReference type="Gene3D" id="3.30.9.10">
    <property type="entry name" value="D-Amino Acid Oxidase, subunit A, domain 2"/>
    <property type="match status" value="1"/>
</dbReference>
<sequence>MTSASHSPNSVDNASAANASVDNASGRSFEHVIIGAGIIGLTTAFELVDAGVPPEAIAVVDPQPISGATFVAGGMLAPVAEVQYRQEPLYPLMVASGEMYPDLLRRLGDKTDAPTGHRRESTLVVGADRADGVHVRELLAVQHKHGMDAQALTIRQARGMEPGLSPQLAAAVEIPGDHQINPRMFTASVMGYLQQAGVRFIARPAEHVDGQTVSLSGGETITGSVIYLCNGLGAREVTGWYEGECPLALRPVYGDMLRLRVPDALVATSGEPLTRVVRAFVEDRPVYAIPRTDGTIAVGATSREDDRGGPAVDGVYTLLRDAIRVVPGLEECEFIEAIVGARPGTPDDLPYLGLVRDGLVVSTGYFRHGILLSALGAKVGAELGLGTTPGVDISACDPLRHAHRRQHPRQSGRK</sequence>
<accession>A0A418Q862</accession>
<dbReference type="RefSeq" id="WP_119664671.1">
    <property type="nucleotide sequence ID" value="NZ_QXJK01000004.1"/>
</dbReference>
<dbReference type="STRING" id="1451189.CFAL_04890"/>
<name>A0A418Q862_9CORY</name>
<dbReference type="SUPFAM" id="SSF51905">
    <property type="entry name" value="FAD/NAD(P)-binding domain"/>
    <property type="match status" value="1"/>
</dbReference>
<dbReference type="EMBL" id="QXJK01000004">
    <property type="protein sequence ID" value="RIX35355.1"/>
    <property type="molecule type" value="Genomic_DNA"/>
</dbReference>
<dbReference type="GO" id="GO:0043799">
    <property type="term" value="F:glycine oxidase activity"/>
    <property type="evidence" value="ECO:0007669"/>
    <property type="project" value="UniProtKB-EC"/>
</dbReference>
<dbReference type="GO" id="GO:0009228">
    <property type="term" value="P:thiamine biosynthetic process"/>
    <property type="evidence" value="ECO:0007669"/>
    <property type="project" value="UniProtKB-KW"/>
</dbReference>
<dbReference type="EC" id="1.4.3.19" evidence="5"/>
<keyword evidence="8" id="KW-1185">Reference proteome</keyword>
<dbReference type="Gene3D" id="3.50.50.60">
    <property type="entry name" value="FAD/NAD(P)-binding domain"/>
    <property type="match status" value="1"/>
</dbReference>
<dbReference type="UniPathway" id="UPA00060"/>
<organism evidence="7 8">
    <name type="scientific">Corynebacterium falsenii</name>
    <dbReference type="NCBI Taxonomy" id="108486"/>
    <lineage>
        <taxon>Bacteria</taxon>
        <taxon>Bacillati</taxon>
        <taxon>Actinomycetota</taxon>
        <taxon>Actinomycetes</taxon>
        <taxon>Mycobacteriales</taxon>
        <taxon>Corynebacteriaceae</taxon>
        <taxon>Corynebacterium</taxon>
    </lineage>
</organism>
<evidence type="ECO:0000256" key="3">
    <source>
        <dbReference type="ARBA" id="ARBA00023002"/>
    </source>
</evidence>
<evidence type="ECO:0000259" key="6">
    <source>
        <dbReference type="Pfam" id="PF01266"/>
    </source>
</evidence>
<dbReference type="AlphaFoldDB" id="A0A418Q862"/>